<evidence type="ECO:0000256" key="1">
    <source>
        <dbReference type="ARBA" id="ARBA00010641"/>
    </source>
</evidence>
<dbReference type="InterPro" id="IPR013325">
    <property type="entry name" value="RNA_pol_sigma_r2"/>
</dbReference>
<feature type="domain" description="RNA polymerase sigma factor 70 region 4 type 2" evidence="6">
    <location>
        <begin position="123"/>
        <end position="169"/>
    </location>
</feature>
<sequence>MSFLPDHPLLAALPDASEEQRFRTLFDRYFAGLLHLAERIVHCPHEAEEVVLDVFTKVWHQREELVVHGNVPGYLASAVRNRSIDYLRRRNRHRNITADLPIHRPCSAPSPEEQAATKQLQHLIEAAIQELPTRGQQIFRLNRFSGLTYQQIADTHGLSPKTVETHMRRNLIFLRNRLQRYCDLPL</sequence>
<dbReference type="Gene3D" id="1.10.10.10">
    <property type="entry name" value="Winged helix-like DNA-binding domain superfamily/Winged helix DNA-binding domain"/>
    <property type="match status" value="1"/>
</dbReference>
<evidence type="ECO:0000259" key="6">
    <source>
        <dbReference type="Pfam" id="PF08281"/>
    </source>
</evidence>
<keyword evidence="4" id="KW-0804">Transcription</keyword>
<dbReference type="GO" id="GO:0016987">
    <property type="term" value="F:sigma factor activity"/>
    <property type="evidence" value="ECO:0007669"/>
    <property type="project" value="UniProtKB-KW"/>
</dbReference>
<protein>
    <submittedName>
        <fullName evidence="7">RNA polymerase sigma-70 factor</fullName>
    </submittedName>
</protein>
<dbReference type="InterPro" id="IPR013324">
    <property type="entry name" value="RNA_pol_sigma_r3/r4-like"/>
</dbReference>
<dbReference type="Gene3D" id="1.10.1740.10">
    <property type="match status" value="1"/>
</dbReference>
<keyword evidence="8" id="KW-1185">Reference proteome</keyword>
<dbReference type="SUPFAM" id="SSF88946">
    <property type="entry name" value="Sigma2 domain of RNA polymerase sigma factors"/>
    <property type="match status" value="1"/>
</dbReference>
<evidence type="ECO:0000256" key="4">
    <source>
        <dbReference type="ARBA" id="ARBA00023163"/>
    </source>
</evidence>
<dbReference type="AlphaFoldDB" id="A0A923PMU3"/>
<dbReference type="GO" id="GO:0006352">
    <property type="term" value="P:DNA-templated transcription initiation"/>
    <property type="evidence" value="ECO:0007669"/>
    <property type="project" value="InterPro"/>
</dbReference>
<organism evidence="7 8">
    <name type="scientific">Neolewinella lacunae</name>
    <dbReference type="NCBI Taxonomy" id="1517758"/>
    <lineage>
        <taxon>Bacteria</taxon>
        <taxon>Pseudomonadati</taxon>
        <taxon>Bacteroidota</taxon>
        <taxon>Saprospiria</taxon>
        <taxon>Saprospirales</taxon>
        <taxon>Lewinellaceae</taxon>
        <taxon>Neolewinella</taxon>
    </lineage>
</organism>
<evidence type="ECO:0000256" key="2">
    <source>
        <dbReference type="ARBA" id="ARBA00023015"/>
    </source>
</evidence>
<reference evidence="7" key="1">
    <citation type="submission" date="2020-08" db="EMBL/GenBank/DDBJ databases">
        <title>Lewinella bacteria from marine environments.</title>
        <authorList>
            <person name="Zhong Y."/>
        </authorList>
    </citation>
    <scope>NUCLEOTIDE SEQUENCE</scope>
    <source>
        <strain evidence="7">KCTC 42187</strain>
    </source>
</reference>
<dbReference type="SUPFAM" id="SSF88659">
    <property type="entry name" value="Sigma3 and sigma4 domains of RNA polymerase sigma factors"/>
    <property type="match status" value="1"/>
</dbReference>
<dbReference type="NCBIfam" id="TIGR02937">
    <property type="entry name" value="sigma70-ECF"/>
    <property type="match status" value="1"/>
</dbReference>
<dbReference type="Pfam" id="PF04542">
    <property type="entry name" value="Sigma70_r2"/>
    <property type="match status" value="1"/>
</dbReference>
<dbReference type="EMBL" id="JACSIT010000100">
    <property type="protein sequence ID" value="MBC6994576.1"/>
    <property type="molecule type" value="Genomic_DNA"/>
</dbReference>
<keyword evidence="2" id="KW-0805">Transcription regulation</keyword>
<keyword evidence="3" id="KW-0731">Sigma factor</keyword>
<dbReference type="InterPro" id="IPR013249">
    <property type="entry name" value="RNA_pol_sigma70_r4_t2"/>
</dbReference>
<dbReference type="PANTHER" id="PTHR43133:SF46">
    <property type="entry name" value="RNA POLYMERASE SIGMA-70 FACTOR ECF SUBFAMILY"/>
    <property type="match status" value="1"/>
</dbReference>
<dbReference type="InterPro" id="IPR007627">
    <property type="entry name" value="RNA_pol_sigma70_r2"/>
</dbReference>
<evidence type="ECO:0000313" key="8">
    <source>
        <dbReference type="Proteomes" id="UP000650081"/>
    </source>
</evidence>
<dbReference type="PANTHER" id="PTHR43133">
    <property type="entry name" value="RNA POLYMERASE ECF-TYPE SIGMA FACTO"/>
    <property type="match status" value="1"/>
</dbReference>
<dbReference type="Proteomes" id="UP000650081">
    <property type="component" value="Unassembled WGS sequence"/>
</dbReference>
<accession>A0A923PMU3</accession>
<evidence type="ECO:0000256" key="3">
    <source>
        <dbReference type="ARBA" id="ARBA00023082"/>
    </source>
</evidence>
<dbReference type="InterPro" id="IPR039425">
    <property type="entry name" value="RNA_pol_sigma-70-like"/>
</dbReference>
<evidence type="ECO:0000313" key="7">
    <source>
        <dbReference type="EMBL" id="MBC6994576.1"/>
    </source>
</evidence>
<dbReference type="RefSeq" id="WP_187466646.1">
    <property type="nucleotide sequence ID" value="NZ_JACSIT010000100.1"/>
</dbReference>
<dbReference type="NCBIfam" id="TIGR02985">
    <property type="entry name" value="Sig70_bacteroi1"/>
    <property type="match status" value="1"/>
</dbReference>
<dbReference type="InterPro" id="IPR036388">
    <property type="entry name" value="WH-like_DNA-bd_sf"/>
</dbReference>
<gene>
    <name evidence="7" type="ORF">H9S92_10395</name>
</gene>
<evidence type="ECO:0000259" key="5">
    <source>
        <dbReference type="Pfam" id="PF04542"/>
    </source>
</evidence>
<dbReference type="InterPro" id="IPR014284">
    <property type="entry name" value="RNA_pol_sigma-70_dom"/>
</dbReference>
<proteinExistence type="inferred from homology"/>
<comment type="similarity">
    <text evidence="1">Belongs to the sigma-70 factor family. ECF subfamily.</text>
</comment>
<name>A0A923PMU3_9BACT</name>
<dbReference type="Pfam" id="PF08281">
    <property type="entry name" value="Sigma70_r4_2"/>
    <property type="match status" value="1"/>
</dbReference>
<dbReference type="GO" id="GO:0003677">
    <property type="term" value="F:DNA binding"/>
    <property type="evidence" value="ECO:0007669"/>
    <property type="project" value="InterPro"/>
</dbReference>
<comment type="caution">
    <text evidence="7">The sequence shown here is derived from an EMBL/GenBank/DDBJ whole genome shotgun (WGS) entry which is preliminary data.</text>
</comment>
<dbReference type="InterPro" id="IPR014327">
    <property type="entry name" value="RNA_pol_sigma70_bacteroid"/>
</dbReference>
<feature type="domain" description="RNA polymerase sigma-70 region 2" evidence="5">
    <location>
        <begin position="25"/>
        <end position="92"/>
    </location>
</feature>